<dbReference type="KEGG" id="ttq:NIES37_45520"/>
<protein>
    <submittedName>
        <fullName evidence="1">Uncharacterized protein</fullName>
    </submittedName>
</protein>
<evidence type="ECO:0000313" key="2">
    <source>
        <dbReference type="Proteomes" id="UP000218785"/>
    </source>
</evidence>
<dbReference type="AlphaFoldDB" id="A0A1Z4N4C8"/>
<sequence length="57" mass="6685">MSLLNDAFALANASYLLITNYELSYLHALYQFSKIQKQSKTQKPLLHMVFLILNFEF</sequence>
<evidence type="ECO:0000313" key="1">
    <source>
        <dbReference type="EMBL" id="BAZ00557.1"/>
    </source>
</evidence>
<organism evidence="1 2">
    <name type="scientific">Tolypothrix tenuis PCC 7101</name>
    <dbReference type="NCBI Taxonomy" id="231146"/>
    <lineage>
        <taxon>Bacteria</taxon>
        <taxon>Bacillati</taxon>
        <taxon>Cyanobacteriota</taxon>
        <taxon>Cyanophyceae</taxon>
        <taxon>Nostocales</taxon>
        <taxon>Tolypothrichaceae</taxon>
        <taxon>Tolypothrix</taxon>
    </lineage>
</organism>
<keyword evidence="2" id="KW-1185">Reference proteome</keyword>
<dbReference type="Proteomes" id="UP000218785">
    <property type="component" value="Chromosome"/>
</dbReference>
<gene>
    <name evidence="1" type="ORF">NIES37_45520</name>
</gene>
<name>A0A1Z4N4C8_9CYAN</name>
<proteinExistence type="predicted"/>
<dbReference type="EMBL" id="AP018248">
    <property type="protein sequence ID" value="BAZ00557.1"/>
    <property type="molecule type" value="Genomic_DNA"/>
</dbReference>
<reference evidence="1 2" key="1">
    <citation type="submission" date="2017-06" db="EMBL/GenBank/DDBJ databases">
        <title>Genome sequencing of cyanobaciteial culture collection at National Institute for Environmental Studies (NIES).</title>
        <authorList>
            <person name="Hirose Y."/>
            <person name="Shimura Y."/>
            <person name="Fujisawa T."/>
            <person name="Nakamura Y."/>
            <person name="Kawachi M."/>
        </authorList>
    </citation>
    <scope>NUCLEOTIDE SEQUENCE [LARGE SCALE GENOMIC DNA]</scope>
    <source>
        <strain evidence="1 2">NIES-37</strain>
    </source>
</reference>
<accession>A0A1Z4N4C8</accession>